<gene>
    <name evidence="2" type="ORF">HD597_003961</name>
</gene>
<sequence>MDGRAHGSTSISRCGSLENNAAEAEPVHGHRQQVEYTLGD</sequence>
<protein>
    <submittedName>
        <fullName evidence="2">Uncharacterized protein</fullName>
    </submittedName>
</protein>
<evidence type="ECO:0000313" key="3">
    <source>
        <dbReference type="Proteomes" id="UP001139648"/>
    </source>
</evidence>
<keyword evidence="3" id="KW-1185">Reference proteome</keyword>
<dbReference type="Proteomes" id="UP001139648">
    <property type="component" value="Unassembled WGS sequence"/>
</dbReference>
<accession>A0A9X2GK42</accession>
<dbReference type="RefSeq" id="WP_276082960.1">
    <property type="nucleotide sequence ID" value="NZ_BAABKA010000090.1"/>
</dbReference>
<feature type="compositionally biased region" description="Polar residues" evidence="1">
    <location>
        <begin position="7"/>
        <end position="19"/>
    </location>
</feature>
<evidence type="ECO:0000256" key="1">
    <source>
        <dbReference type="SAM" id="MobiDB-lite"/>
    </source>
</evidence>
<feature type="region of interest" description="Disordered" evidence="1">
    <location>
        <begin position="1"/>
        <end position="40"/>
    </location>
</feature>
<name>A0A9X2GK42_9ACTN</name>
<proteinExistence type="predicted"/>
<evidence type="ECO:0000313" key="2">
    <source>
        <dbReference type="EMBL" id="MCP2356941.1"/>
    </source>
</evidence>
<reference evidence="2" key="1">
    <citation type="submission" date="2022-06" db="EMBL/GenBank/DDBJ databases">
        <title>Sequencing the genomes of 1000 actinobacteria strains.</title>
        <authorList>
            <person name="Klenk H.-P."/>
        </authorList>
    </citation>
    <scope>NUCLEOTIDE SEQUENCE</scope>
    <source>
        <strain evidence="2">DSM 46694</strain>
    </source>
</reference>
<comment type="caution">
    <text evidence="2">The sequence shown here is derived from an EMBL/GenBank/DDBJ whole genome shotgun (WGS) entry which is preliminary data.</text>
</comment>
<dbReference type="AlphaFoldDB" id="A0A9X2GK42"/>
<organism evidence="2 3">
    <name type="scientific">Nonomuraea thailandensis</name>
    <dbReference type="NCBI Taxonomy" id="1188745"/>
    <lineage>
        <taxon>Bacteria</taxon>
        <taxon>Bacillati</taxon>
        <taxon>Actinomycetota</taxon>
        <taxon>Actinomycetes</taxon>
        <taxon>Streptosporangiales</taxon>
        <taxon>Streptosporangiaceae</taxon>
        <taxon>Nonomuraea</taxon>
    </lineage>
</organism>
<dbReference type="EMBL" id="JAMZEB010000002">
    <property type="protein sequence ID" value="MCP2356941.1"/>
    <property type="molecule type" value="Genomic_DNA"/>
</dbReference>